<reference evidence="2" key="1">
    <citation type="journal article" date="2014" name="Int. J. Syst. Evol. Microbiol.">
        <title>Complete genome sequence of Corynebacterium casei LMG S-19264T (=DSM 44701T), isolated from a smear-ripened cheese.</title>
        <authorList>
            <consortium name="US DOE Joint Genome Institute (JGI-PGF)"/>
            <person name="Walter F."/>
            <person name="Albersmeier A."/>
            <person name="Kalinowski J."/>
            <person name="Ruckert C."/>
        </authorList>
    </citation>
    <scope>NUCLEOTIDE SEQUENCE</scope>
    <source>
        <strain evidence="2">KCTC 12719</strain>
    </source>
</reference>
<evidence type="ECO:0000313" key="3">
    <source>
        <dbReference type="Proteomes" id="UP000610456"/>
    </source>
</evidence>
<keyword evidence="1" id="KW-0472">Membrane</keyword>
<keyword evidence="1" id="KW-1133">Transmembrane helix</keyword>
<feature type="transmembrane region" description="Helical" evidence="1">
    <location>
        <begin position="60"/>
        <end position="83"/>
    </location>
</feature>
<evidence type="ECO:0000313" key="2">
    <source>
        <dbReference type="EMBL" id="GHA44282.1"/>
    </source>
</evidence>
<protein>
    <submittedName>
        <fullName evidence="2">Uncharacterized protein</fullName>
    </submittedName>
</protein>
<keyword evidence="1" id="KW-0812">Transmembrane</keyword>
<comment type="caution">
    <text evidence="2">The sequence shown here is derived from an EMBL/GenBank/DDBJ whole genome shotgun (WGS) entry which is preliminary data.</text>
</comment>
<keyword evidence="3" id="KW-1185">Reference proteome</keyword>
<sequence length="129" mass="14453">MSKTRTDKVRTFKENKRIKVKTTEGVKYIGRLHIVDNNTIKVEGFNIELHRITNIKSRSIGAGIAGTGLIIFGSFLTLSGGLLHMWPNQQQTGNGLLTAGAIIVSSGIFFNEFARNQRSNKWTYKIIEE</sequence>
<accession>A0A918W090</accession>
<name>A0A918W090_9FLAO</name>
<proteinExistence type="predicted"/>
<gene>
    <name evidence="2" type="ORF">GCM10007103_26890</name>
</gene>
<reference evidence="2" key="2">
    <citation type="submission" date="2020-09" db="EMBL/GenBank/DDBJ databases">
        <authorList>
            <person name="Sun Q."/>
            <person name="Kim S."/>
        </authorList>
    </citation>
    <scope>NUCLEOTIDE SEQUENCE</scope>
    <source>
        <strain evidence="2">KCTC 12719</strain>
    </source>
</reference>
<dbReference type="AlphaFoldDB" id="A0A918W090"/>
<dbReference type="Proteomes" id="UP000610456">
    <property type="component" value="Unassembled WGS sequence"/>
</dbReference>
<organism evidence="2 3">
    <name type="scientific">Salinimicrobium marinum</name>
    <dbReference type="NCBI Taxonomy" id="680283"/>
    <lineage>
        <taxon>Bacteria</taxon>
        <taxon>Pseudomonadati</taxon>
        <taxon>Bacteroidota</taxon>
        <taxon>Flavobacteriia</taxon>
        <taxon>Flavobacteriales</taxon>
        <taxon>Flavobacteriaceae</taxon>
        <taxon>Salinimicrobium</taxon>
    </lineage>
</organism>
<dbReference type="EMBL" id="BMXB01000012">
    <property type="protein sequence ID" value="GHA44282.1"/>
    <property type="molecule type" value="Genomic_DNA"/>
</dbReference>
<evidence type="ECO:0000256" key="1">
    <source>
        <dbReference type="SAM" id="Phobius"/>
    </source>
</evidence>
<feature type="transmembrane region" description="Helical" evidence="1">
    <location>
        <begin position="95"/>
        <end position="114"/>
    </location>
</feature>